<accession>A0A1H5LG09</accession>
<evidence type="ECO:0000313" key="3">
    <source>
        <dbReference type="Proteomes" id="UP000199220"/>
    </source>
</evidence>
<dbReference type="SUPFAM" id="SSF49265">
    <property type="entry name" value="Fibronectin type III"/>
    <property type="match status" value="1"/>
</dbReference>
<dbReference type="OrthoDB" id="5148381at2"/>
<evidence type="ECO:0000256" key="1">
    <source>
        <dbReference type="SAM" id="SignalP"/>
    </source>
</evidence>
<keyword evidence="3" id="KW-1185">Reference proteome</keyword>
<protein>
    <recommendedName>
        <fullName evidence="4">Fibronectin type-III domain-containing protein</fullName>
    </recommendedName>
</protein>
<dbReference type="InterPro" id="IPR013783">
    <property type="entry name" value="Ig-like_fold"/>
</dbReference>
<dbReference type="EMBL" id="FNTX01000002">
    <property type="protein sequence ID" value="SEE75960.1"/>
    <property type="molecule type" value="Genomic_DNA"/>
</dbReference>
<proteinExistence type="predicted"/>
<dbReference type="Gene3D" id="2.60.40.10">
    <property type="entry name" value="Immunoglobulins"/>
    <property type="match status" value="1"/>
</dbReference>
<dbReference type="AlphaFoldDB" id="A0A1H5LG09"/>
<feature type="chain" id="PRO_5011541941" description="Fibronectin type-III domain-containing protein" evidence="1">
    <location>
        <begin position="36"/>
        <end position="163"/>
    </location>
</feature>
<keyword evidence="1" id="KW-0732">Signal</keyword>
<dbReference type="STRING" id="648782.SAMN04488554_2792"/>
<name>A0A1H5LG09_9MICO</name>
<dbReference type="GO" id="GO:0005975">
    <property type="term" value="P:carbohydrate metabolic process"/>
    <property type="evidence" value="ECO:0007669"/>
    <property type="project" value="UniProtKB-ARBA"/>
</dbReference>
<dbReference type="Proteomes" id="UP000199220">
    <property type="component" value="Unassembled WGS sequence"/>
</dbReference>
<sequence length="163" mass="17075">MTTFRTLRTRLAAAVVGLVLVAATVATGTAQPTTAAWTDSEHARAAVTASTLNAPRANGCSVPLLSPTATLRWLAPSPAPGAAYTYRWELIRTATGTVVRSGSDPSTTSAREVSTSELVSLATTYTFRIRTVSGTWESTWRTATVTTILGALGLTLIGSCSWN</sequence>
<dbReference type="InterPro" id="IPR036116">
    <property type="entry name" value="FN3_sf"/>
</dbReference>
<dbReference type="RefSeq" id="WP_089773693.1">
    <property type="nucleotide sequence ID" value="NZ_FNTX01000002.1"/>
</dbReference>
<gene>
    <name evidence="2" type="ORF">SAMN04488554_2792</name>
</gene>
<feature type="signal peptide" evidence="1">
    <location>
        <begin position="1"/>
        <end position="35"/>
    </location>
</feature>
<evidence type="ECO:0000313" key="2">
    <source>
        <dbReference type="EMBL" id="SEE75960.1"/>
    </source>
</evidence>
<reference evidence="3" key="1">
    <citation type="submission" date="2016-10" db="EMBL/GenBank/DDBJ databases">
        <authorList>
            <person name="Varghese N."/>
            <person name="Submissions S."/>
        </authorList>
    </citation>
    <scope>NUCLEOTIDE SEQUENCE [LARGE SCALE GENOMIC DNA]</scope>
    <source>
        <strain evidence="3">DSM 21368</strain>
    </source>
</reference>
<organism evidence="2 3">
    <name type="scientific">Ruania alba</name>
    <dbReference type="NCBI Taxonomy" id="648782"/>
    <lineage>
        <taxon>Bacteria</taxon>
        <taxon>Bacillati</taxon>
        <taxon>Actinomycetota</taxon>
        <taxon>Actinomycetes</taxon>
        <taxon>Micrococcales</taxon>
        <taxon>Ruaniaceae</taxon>
        <taxon>Ruania</taxon>
    </lineage>
</organism>
<evidence type="ECO:0008006" key="4">
    <source>
        <dbReference type="Google" id="ProtNLM"/>
    </source>
</evidence>